<feature type="region of interest" description="Disordered" evidence="1">
    <location>
        <begin position="1"/>
        <end position="78"/>
    </location>
</feature>
<feature type="compositionally biased region" description="Gly residues" evidence="1">
    <location>
        <begin position="334"/>
        <end position="345"/>
    </location>
</feature>
<evidence type="ECO:0000313" key="3">
    <source>
        <dbReference type="Proteomes" id="UP000738359"/>
    </source>
</evidence>
<evidence type="ECO:0000256" key="1">
    <source>
        <dbReference type="SAM" id="MobiDB-lite"/>
    </source>
</evidence>
<name>A0A9P6M4I7_MORAP</name>
<protein>
    <submittedName>
        <fullName evidence="2">Uncharacterized protein</fullName>
    </submittedName>
</protein>
<dbReference type="EMBL" id="JAAAHY010000269">
    <property type="protein sequence ID" value="KAF9965300.1"/>
    <property type="molecule type" value="Genomic_DNA"/>
</dbReference>
<feature type="compositionally biased region" description="Low complexity" evidence="1">
    <location>
        <begin position="59"/>
        <end position="73"/>
    </location>
</feature>
<organism evidence="2 3">
    <name type="scientific">Mortierella alpina</name>
    <name type="common">Oleaginous fungus</name>
    <name type="synonym">Mortierella renispora</name>
    <dbReference type="NCBI Taxonomy" id="64518"/>
    <lineage>
        <taxon>Eukaryota</taxon>
        <taxon>Fungi</taxon>
        <taxon>Fungi incertae sedis</taxon>
        <taxon>Mucoromycota</taxon>
        <taxon>Mortierellomycotina</taxon>
        <taxon>Mortierellomycetes</taxon>
        <taxon>Mortierellales</taxon>
        <taxon>Mortierellaceae</taxon>
        <taxon>Mortierella</taxon>
    </lineage>
</organism>
<feature type="compositionally biased region" description="Acidic residues" evidence="1">
    <location>
        <begin position="316"/>
        <end position="333"/>
    </location>
</feature>
<dbReference type="Proteomes" id="UP000738359">
    <property type="component" value="Unassembled WGS sequence"/>
</dbReference>
<feature type="non-terminal residue" evidence="2">
    <location>
        <position position="1"/>
    </location>
</feature>
<reference evidence="2" key="1">
    <citation type="journal article" date="2020" name="Fungal Divers.">
        <title>Resolving the Mortierellaceae phylogeny through synthesis of multi-gene phylogenetics and phylogenomics.</title>
        <authorList>
            <person name="Vandepol N."/>
            <person name="Liber J."/>
            <person name="Desiro A."/>
            <person name="Na H."/>
            <person name="Kennedy M."/>
            <person name="Barry K."/>
            <person name="Grigoriev I.V."/>
            <person name="Miller A.N."/>
            <person name="O'Donnell K."/>
            <person name="Stajich J.E."/>
            <person name="Bonito G."/>
        </authorList>
    </citation>
    <scope>NUCLEOTIDE SEQUENCE</scope>
    <source>
        <strain evidence="2">CK1249</strain>
    </source>
</reference>
<evidence type="ECO:0000313" key="2">
    <source>
        <dbReference type="EMBL" id="KAF9965300.1"/>
    </source>
</evidence>
<feature type="compositionally biased region" description="Low complexity" evidence="1">
    <location>
        <begin position="346"/>
        <end position="387"/>
    </location>
</feature>
<comment type="caution">
    <text evidence="2">The sequence shown here is derived from an EMBL/GenBank/DDBJ whole genome shotgun (WGS) entry which is preliminary data.</text>
</comment>
<feature type="region of interest" description="Disordered" evidence="1">
    <location>
        <begin position="473"/>
        <end position="546"/>
    </location>
</feature>
<feature type="compositionally biased region" description="Polar residues" evidence="1">
    <location>
        <begin position="39"/>
        <end position="55"/>
    </location>
</feature>
<proteinExistence type="predicted"/>
<feature type="compositionally biased region" description="Low complexity" evidence="1">
    <location>
        <begin position="567"/>
        <end position="591"/>
    </location>
</feature>
<feature type="compositionally biased region" description="Basic and acidic residues" evidence="1">
    <location>
        <begin position="481"/>
        <end position="498"/>
    </location>
</feature>
<keyword evidence="3" id="KW-1185">Reference proteome</keyword>
<feature type="compositionally biased region" description="Basic and acidic residues" evidence="1">
    <location>
        <begin position="299"/>
        <end position="313"/>
    </location>
</feature>
<feature type="region of interest" description="Disordered" evidence="1">
    <location>
        <begin position="299"/>
        <end position="394"/>
    </location>
</feature>
<dbReference type="OrthoDB" id="2400950at2759"/>
<gene>
    <name evidence="2" type="ORF">BGZ70_005102</name>
</gene>
<sequence>RGIKRPAASVSSLGVTGGRDTGAAGPDALDPVTKKRLLDTSTGSPSLLSRQGSNDSDSVKSSPALSSASSSISRGTGFDVMDDRTLMSTLLSTKHILERAQTGQLAVNNAAHQQQHQQQQQPISHTAFASSSLSSLGQQQQAKLSNPLWSPILGLNYLPQSPQKYMVQVEAELARWISLLGHMDGVVFNDKLTSLIRAVYPSDQKFLLDLLLIEYMSWEGTEGQEPLEVDSLAASAFLEDAFHHHHQMNNNSNSNKFLTAGSEGFRINNKGGNSTLKSGEWILEVILGAFVGLVMKPEDSNTHLEPGSKKWSESIEVLEDEEDDDNDKDETEEGVGGTEIAGGASGEAAKTAATTATGTKPSHSSATSAETGTSSATTTTPARSSIAMGGGSAMMAKKRRMRTLYNRRVSPFYATLLMFQPKRVVGRVQGVLYLSHEELDSSQPEVSSNPGAGGVAGKDAEALLRQATETANQLKTSLAVDKTEPSPEEQIRNRIELKKLRKQQRRANRKGRYGKKIDLDADPDAQAAASSSHNSTGHGMAGKWRDKNRSDFDAELDMHDDEKEPAASHATGTGPGASTSASNSNSAAAATVKTEDERKDVVMSEAGDDGGHAELDSDVLSASLAFNPQDHYQGWMEETHEEDELLLAKRAETARVVCHAPFKVLMFILQYLTRMNQAGALDAWITDALSGTAFVLQVQYFEWVLSTLLLPPKATGRSTSSSSSSIKSATTKGVVEGAVLLEEELLRLLPLLMAAPGIGHKPVKTARSIVEQTLHHLQDQSMEDIRSEYSHMATESDYWKRVRTMLEGH</sequence>
<accession>A0A9P6M4I7</accession>
<feature type="compositionally biased region" description="Basic residues" evidence="1">
    <location>
        <begin position="499"/>
        <end position="514"/>
    </location>
</feature>
<feature type="region of interest" description="Disordered" evidence="1">
    <location>
        <begin position="560"/>
        <end position="599"/>
    </location>
</feature>
<dbReference type="AlphaFoldDB" id="A0A9P6M4I7"/>